<name>D8M8Q1_BLAHO</name>
<reference evidence="5" key="1">
    <citation type="submission" date="2010-02" db="EMBL/GenBank/DDBJ databases">
        <title>Sequencing and annotation of the Blastocystis hominis genome.</title>
        <authorList>
            <person name="Wincker P."/>
        </authorList>
    </citation>
    <scope>NUCLEOTIDE SEQUENCE</scope>
    <source>
        <strain evidence="5">Singapore isolate B</strain>
    </source>
</reference>
<dbReference type="GO" id="GO:0006355">
    <property type="term" value="P:regulation of DNA-templated transcription"/>
    <property type="evidence" value="ECO:0007669"/>
    <property type="project" value="TreeGrafter"/>
</dbReference>
<evidence type="ECO:0000256" key="3">
    <source>
        <dbReference type="SAM" id="MobiDB-lite"/>
    </source>
</evidence>
<gene>
    <name evidence="5" type="ORF">GSBLH_T00007176001</name>
</gene>
<dbReference type="EMBL" id="FN668688">
    <property type="protein sequence ID" value="CBK24440.2"/>
    <property type="molecule type" value="Genomic_DNA"/>
</dbReference>
<dbReference type="InterPro" id="IPR050935">
    <property type="entry name" value="Bromo_chromatin_reader"/>
</dbReference>
<evidence type="ECO:0000313" key="5">
    <source>
        <dbReference type="EMBL" id="CBK24440.2"/>
    </source>
</evidence>
<evidence type="ECO:0000313" key="6">
    <source>
        <dbReference type="Proteomes" id="UP000008312"/>
    </source>
</evidence>
<dbReference type="InterPro" id="IPR036427">
    <property type="entry name" value="Bromodomain-like_sf"/>
</dbReference>
<dbReference type="GO" id="GO:0006338">
    <property type="term" value="P:chromatin remodeling"/>
    <property type="evidence" value="ECO:0007669"/>
    <property type="project" value="TreeGrafter"/>
</dbReference>
<dbReference type="PRINTS" id="PR00503">
    <property type="entry name" value="BROMODOMAIN"/>
</dbReference>
<evidence type="ECO:0000256" key="1">
    <source>
        <dbReference type="ARBA" id="ARBA00023117"/>
    </source>
</evidence>
<sequence>MDDHKPAVKSKSSSDSHPTVHVKPSIQSKSSSERPPKVSSSIKIRSISSSEQSLKEALQRHLDLLIKEPKYNLFVDPVPREYEDYYMIIQSPICLRDIQLKLQENEYRSVSKFKKDMLLLIGNCVYYNMLLTPAQTDNRKQAYELHRDLLRILNSKDVNQSSEKLDDLLSLERVYTEIIERVYNVRNGDYQLIRNFAVDNGYLEDYKLYVKNIINLRHILDRMFSMDYYTSLIQIQDKNCLLNDFCRLFDNCITYWKQFKPNEGRVYIDAAQLLKRQVSTFMKDVDNGLQDSVRKAFQTIRKEKEMRRAASLERKRAETNPALLSLHPEYCEKVVMKIPPPIPQTRIQTRKPDMDDLIGHTSGSQNWYERASNCLNKLKEKTFPHWCWTIFDTSLEQLLRQSDYEKMIRRPITWGMIMSQLDTYDRTTFLASMRLMFDNCLTYHCAKEVTPIHWYRDPCKLLYNELNLLAPTLPPDAKKADFLHVIESLKKIRLDGYPAYFDFKDNPTEYYPEFSAYSNRPMGFTDTLRCRGTFDDWVKLMNTVFDDAMRFHQDGRGSQFVHAEAVFLKRQFNRIVAQELGRPVETGDPELEESGLKIFKNDTTRMPDDIRKQCQGALDKFCKEGEKSSFFHVFIRDPSTPTFEWLKKVDRLYFINDICRSVKYEEYSSSKLVWEDMQHMFDNVIKCYTGEYSKETVTQAVEHMRNLFYDLWILYRVSGDDTSEFLDRNQKLIRSLFFKDETVENIFNSFKHKVRSYYDTLTASTLSELINIAKPIDVSTEVITSGDQSMSASLLDPGTVLPMLTKLEQNPQREGIDNFWDLLYQVIQVLIQREKICRQAGLKDRALLHDKAKKVFVNVFTNQMKSYVFDDRMRRLKDVLNKYQPKIEKRSSVLGYSTHMMMLNDDEMRVYDTPALYIMKVAKKVVLKELNPEIGVKNEKEQKKKADPGVISLKVKLVKEEKPNLLMEEEEPAVKEPEQAYEDPDFVSFDIFYFICCILLV</sequence>
<dbReference type="InParanoid" id="D8M8Q1"/>
<dbReference type="SUPFAM" id="SSF47370">
    <property type="entry name" value="Bromodomain"/>
    <property type="match status" value="4"/>
</dbReference>
<feature type="region of interest" description="Disordered" evidence="3">
    <location>
        <begin position="1"/>
        <end position="42"/>
    </location>
</feature>
<keyword evidence="1 2" id="KW-0103">Bromodomain</keyword>
<dbReference type="RefSeq" id="XP_012898488.1">
    <property type="nucleotide sequence ID" value="XM_013043034.1"/>
</dbReference>
<dbReference type="GeneID" id="24923300"/>
<dbReference type="Proteomes" id="UP000008312">
    <property type="component" value="Unassembled WGS sequence"/>
</dbReference>
<dbReference type="CDD" id="cd04369">
    <property type="entry name" value="Bromodomain"/>
    <property type="match status" value="1"/>
</dbReference>
<dbReference type="PANTHER" id="PTHR22880:SF225">
    <property type="entry name" value="BROMODOMAIN-CONTAINING PROTEIN BET-1-RELATED"/>
    <property type="match status" value="1"/>
</dbReference>
<dbReference type="InterPro" id="IPR001487">
    <property type="entry name" value="Bromodomain"/>
</dbReference>
<dbReference type="OrthoDB" id="21449at2759"/>
<evidence type="ECO:0000259" key="4">
    <source>
        <dbReference type="PROSITE" id="PS50014"/>
    </source>
</evidence>
<evidence type="ECO:0000256" key="2">
    <source>
        <dbReference type="PROSITE-ProRule" id="PRU00035"/>
    </source>
</evidence>
<keyword evidence="6" id="KW-1185">Reference proteome</keyword>
<dbReference type="Gene3D" id="1.20.920.10">
    <property type="entry name" value="Bromodomain-like"/>
    <property type="match status" value="4"/>
</dbReference>
<proteinExistence type="predicted"/>
<feature type="domain" description="Bromo" evidence="4">
    <location>
        <begin position="75"/>
        <end position="128"/>
    </location>
</feature>
<organism evidence="5">
    <name type="scientific">Blastocystis hominis</name>
    <dbReference type="NCBI Taxonomy" id="12968"/>
    <lineage>
        <taxon>Eukaryota</taxon>
        <taxon>Sar</taxon>
        <taxon>Stramenopiles</taxon>
        <taxon>Bigyra</taxon>
        <taxon>Opalozoa</taxon>
        <taxon>Opalinata</taxon>
        <taxon>Blastocystidae</taxon>
        <taxon>Blastocystis</taxon>
    </lineage>
</organism>
<dbReference type="GO" id="GO:0005634">
    <property type="term" value="C:nucleus"/>
    <property type="evidence" value="ECO:0007669"/>
    <property type="project" value="TreeGrafter"/>
</dbReference>
<dbReference type="Pfam" id="PF00439">
    <property type="entry name" value="Bromodomain"/>
    <property type="match status" value="1"/>
</dbReference>
<dbReference type="GO" id="GO:0000785">
    <property type="term" value="C:chromatin"/>
    <property type="evidence" value="ECO:0007669"/>
    <property type="project" value="TreeGrafter"/>
</dbReference>
<dbReference type="SMART" id="SM00297">
    <property type="entry name" value="BROMO"/>
    <property type="match status" value="1"/>
</dbReference>
<dbReference type="AlphaFoldDB" id="D8M8Q1"/>
<protein>
    <recommendedName>
        <fullName evidence="4">Bromo domain-containing protein</fullName>
    </recommendedName>
</protein>
<accession>D8M8Q1</accession>
<dbReference type="PANTHER" id="PTHR22880">
    <property type="entry name" value="FALZ-RELATED BROMODOMAIN-CONTAINING PROTEINS"/>
    <property type="match status" value="1"/>
</dbReference>
<dbReference type="PROSITE" id="PS50014">
    <property type="entry name" value="BROMODOMAIN_2"/>
    <property type="match status" value="1"/>
</dbReference>